<dbReference type="PANTHER" id="PTHR47623">
    <property type="entry name" value="OS09G0287300 PROTEIN"/>
    <property type="match status" value="1"/>
</dbReference>
<dbReference type="AlphaFoldDB" id="A0A0M0EHE7"/>
<dbReference type="Gene3D" id="3.40.50.1240">
    <property type="entry name" value="Phosphoglycerate mutase-like"/>
    <property type="match status" value="1"/>
</dbReference>
<dbReference type="GO" id="GO:0004619">
    <property type="term" value="F:phosphoglycerate mutase activity"/>
    <property type="evidence" value="ECO:0007669"/>
    <property type="project" value="UniProtKB-EC"/>
</dbReference>
<accession>A0A0M0EHE7</accession>
<dbReference type="EMBL" id="LHUQ01000007">
    <property type="protein sequence ID" value="KON64687.1"/>
    <property type="molecule type" value="Genomic_DNA"/>
</dbReference>
<evidence type="ECO:0000313" key="2">
    <source>
        <dbReference type="Proteomes" id="UP000037566"/>
    </source>
</evidence>
<comment type="caution">
    <text evidence="1">The sequence shown here is derived from an EMBL/GenBank/DDBJ whole genome shotgun (WGS) entry which is preliminary data.</text>
</comment>
<dbReference type="SUPFAM" id="SSF53254">
    <property type="entry name" value="Phosphoglycerate mutase-like"/>
    <property type="match status" value="1"/>
</dbReference>
<sequence>MKPLPPAKGGNPLMPDIQAGHPAPVREMVLMRHAQAAPAPFGEMGMQADLARPLTAHGRQTAASCGALLRARHFTPDLVMVSPAVRTRQTLTAIGSFYGDRQPDIRYVNALYDAAPQTIRDLLYEVPDKASNIMILAHNPGLQALVAHWAARHCPPGLENALHQGFPPASMACFTAMRAWNQADDGDIRLTDLSCQ</sequence>
<dbReference type="Proteomes" id="UP000037566">
    <property type="component" value="Unassembled WGS sequence"/>
</dbReference>
<protein>
    <submittedName>
        <fullName evidence="1">2,3-bisphosphoglycerate-dependent phosphoglycerate mutase</fullName>
        <ecNumber evidence="1">5.4.2.11</ecNumber>
    </submittedName>
</protein>
<evidence type="ECO:0000313" key="1">
    <source>
        <dbReference type="EMBL" id="KON64687.1"/>
    </source>
</evidence>
<gene>
    <name evidence="1" type="primary">gpmA</name>
    <name evidence="1" type="ORF">KOEU_16520</name>
</gene>
<dbReference type="Pfam" id="PF00300">
    <property type="entry name" value="His_Phos_1"/>
    <property type="match status" value="1"/>
</dbReference>
<dbReference type="InterPro" id="IPR013078">
    <property type="entry name" value="His_Pase_superF_clade-1"/>
</dbReference>
<dbReference type="PATRIC" id="fig|33995.3.peg.1837"/>
<organism evidence="1 2">
    <name type="scientific">Komagataeibacter europaeus</name>
    <name type="common">Gluconacetobacter europaeus</name>
    <dbReference type="NCBI Taxonomy" id="33995"/>
    <lineage>
        <taxon>Bacteria</taxon>
        <taxon>Pseudomonadati</taxon>
        <taxon>Pseudomonadota</taxon>
        <taxon>Alphaproteobacteria</taxon>
        <taxon>Acetobacterales</taxon>
        <taxon>Acetobacteraceae</taxon>
        <taxon>Komagataeibacter</taxon>
    </lineage>
</organism>
<dbReference type="PANTHER" id="PTHR47623:SF1">
    <property type="entry name" value="OS09G0287300 PROTEIN"/>
    <property type="match status" value="1"/>
</dbReference>
<proteinExistence type="predicted"/>
<name>A0A0M0EHE7_KOMEU</name>
<keyword evidence="2" id="KW-1185">Reference proteome</keyword>
<dbReference type="InterPro" id="IPR029033">
    <property type="entry name" value="His_PPase_superfam"/>
</dbReference>
<reference evidence="1" key="1">
    <citation type="submission" date="2015-08" db="EMBL/GenBank/DDBJ databases">
        <title>Draft genome sequence of Komagataeibacter europaeus CECT 8546 a cellulose producer strain from vinegar produced by the traditional method.</title>
        <authorList>
            <person name="Poehlein A."/>
            <person name="Valera M.J."/>
            <person name="Haack F.S."/>
            <person name="Mas A."/>
            <person name="Daniel R."/>
            <person name="Streit W.R."/>
            <person name="Mateo E."/>
        </authorList>
    </citation>
    <scope>NUCLEOTIDE SEQUENCE [LARGE SCALE GENOMIC DNA]</scope>
    <source>
        <strain evidence="1">CECT 8546</strain>
    </source>
</reference>
<dbReference type="EC" id="5.4.2.11" evidence="1"/>
<dbReference type="CDD" id="cd07067">
    <property type="entry name" value="HP_PGM_like"/>
    <property type="match status" value="1"/>
</dbReference>
<dbReference type="STRING" id="33995.KOEU_16520"/>
<keyword evidence="1" id="KW-0413">Isomerase</keyword>